<protein>
    <submittedName>
        <fullName evidence="1">Uncharacterized protein</fullName>
    </submittedName>
</protein>
<reference evidence="1 2" key="1">
    <citation type="journal article" date="2016" name="ISME J.">
        <title>Chasing the elusive Euryarchaeota class WSA2: genomes reveal a uniquely fastidious methyl-reducing methanogen.</title>
        <authorList>
            <person name="Nobu M.K."/>
            <person name="Narihiro T."/>
            <person name="Kuroda K."/>
            <person name="Mei R."/>
            <person name="Liu W.T."/>
        </authorList>
    </citation>
    <scope>NUCLEOTIDE SEQUENCE [LARGE SCALE GENOMIC DNA]</scope>
    <source>
        <strain evidence="1">U1lsi0528_Bin055</strain>
    </source>
</reference>
<dbReference type="Proteomes" id="UP000075398">
    <property type="component" value="Unassembled WGS sequence"/>
</dbReference>
<proteinExistence type="predicted"/>
<dbReference type="EMBL" id="LNGC01000016">
    <property type="protein sequence ID" value="KYC52776.1"/>
    <property type="molecule type" value="Genomic_DNA"/>
</dbReference>
<organism evidence="1 2">
    <name type="scientific">Candidatus Methanofastidiosum methylothiophilum</name>
    <dbReference type="NCBI Taxonomy" id="1705564"/>
    <lineage>
        <taxon>Archaea</taxon>
        <taxon>Methanobacteriati</taxon>
        <taxon>Methanobacteriota</taxon>
        <taxon>Stenosarchaea group</taxon>
        <taxon>Candidatus Methanofastidiosia</taxon>
        <taxon>Candidatus Methanofastidiosales</taxon>
        <taxon>Candidatus Methanofastidiosaceae</taxon>
        <taxon>Candidatus Methanofastidiosum</taxon>
    </lineage>
</organism>
<gene>
    <name evidence="1" type="ORF">AMQ22_00567</name>
</gene>
<accession>A0A150J6D3</accession>
<evidence type="ECO:0000313" key="2">
    <source>
        <dbReference type="Proteomes" id="UP000075398"/>
    </source>
</evidence>
<evidence type="ECO:0000313" key="1">
    <source>
        <dbReference type="EMBL" id="KYC52776.1"/>
    </source>
</evidence>
<name>A0A150J6D3_9EURY</name>
<dbReference type="AlphaFoldDB" id="A0A150J6D3"/>
<sequence>MRTEEEIKEELKRLYKVRDEREGLGIDYHTITIAILKLEWVLY</sequence>
<comment type="caution">
    <text evidence="1">The sequence shown here is derived from an EMBL/GenBank/DDBJ whole genome shotgun (WGS) entry which is preliminary data.</text>
</comment>